<evidence type="ECO:0000256" key="14">
    <source>
        <dbReference type="ARBA" id="ARBA00037104"/>
    </source>
</evidence>
<accession>A0A6A6USA0</accession>
<feature type="binding site" evidence="18">
    <location>
        <position position="132"/>
    </location>
    <ligand>
        <name>FAD</name>
        <dbReference type="ChEBI" id="CHEBI:57692"/>
    </ligand>
</feature>
<evidence type="ECO:0000256" key="4">
    <source>
        <dbReference type="ARBA" id="ARBA00006105"/>
    </source>
</evidence>
<feature type="domain" description="FAD-binding FR-type" evidence="21">
    <location>
        <begin position="61"/>
        <end position="164"/>
    </location>
</feature>
<gene>
    <name evidence="22" type="ORF">BT63DRAFT_410893</name>
</gene>
<dbReference type="Pfam" id="PF00175">
    <property type="entry name" value="NAD_binding_1"/>
    <property type="match status" value="1"/>
</dbReference>
<evidence type="ECO:0000256" key="11">
    <source>
        <dbReference type="ARBA" id="ARBA00023027"/>
    </source>
</evidence>
<keyword evidence="23" id="KW-1185">Reference proteome</keyword>
<keyword evidence="12" id="KW-0496">Mitochondrion</keyword>
<dbReference type="OrthoDB" id="432685at2759"/>
<evidence type="ECO:0000313" key="23">
    <source>
        <dbReference type="Proteomes" id="UP000799302"/>
    </source>
</evidence>
<dbReference type="PANTHER" id="PTHR19370:SF184">
    <property type="entry name" value="NADH-CYTOCHROME B5 REDUCTASE-LIKE"/>
    <property type="match status" value="1"/>
</dbReference>
<dbReference type="InterPro" id="IPR017938">
    <property type="entry name" value="Riboflavin_synthase-like_b-brl"/>
</dbReference>
<dbReference type="InterPro" id="IPR001433">
    <property type="entry name" value="OxRdtase_FAD/NAD-bd"/>
</dbReference>
<keyword evidence="13 20" id="KW-0472">Membrane</keyword>
<evidence type="ECO:0000256" key="8">
    <source>
        <dbReference type="ARBA" id="ARBA00022827"/>
    </source>
</evidence>
<dbReference type="Proteomes" id="UP000799302">
    <property type="component" value="Unassembled WGS sequence"/>
</dbReference>
<organism evidence="22 23">
    <name type="scientific">Microthyrium microscopicum</name>
    <dbReference type="NCBI Taxonomy" id="703497"/>
    <lineage>
        <taxon>Eukaryota</taxon>
        <taxon>Fungi</taxon>
        <taxon>Dikarya</taxon>
        <taxon>Ascomycota</taxon>
        <taxon>Pezizomycotina</taxon>
        <taxon>Dothideomycetes</taxon>
        <taxon>Dothideomycetes incertae sedis</taxon>
        <taxon>Microthyriales</taxon>
        <taxon>Microthyriaceae</taxon>
        <taxon>Microthyrium</taxon>
    </lineage>
</organism>
<keyword evidence="6 20" id="KW-0812">Transmembrane</keyword>
<dbReference type="InterPro" id="IPR001834">
    <property type="entry name" value="CBR-like"/>
</dbReference>
<comment type="catalytic activity">
    <reaction evidence="16 19">
        <text>2 Fe(III)-[cytochrome b5] + NADH = 2 Fe(II)-[cytochrome b5] + NAD(+) + H(+)</text>
        <dbReference type="Rhea" id="RHEA:46680"/>
        <dbReference type="Rhea" id="RHEA-COMP:10438"/>
        <dbReference type="Rhea" id="RHEA-COMP:10439"/>
        <dbReference type="ChEBI" id="CHEBI:15378"/>
        <dbReference type="ChEBI" id="CHEBI:29033"/>
        <dbReference type="ChEBI" id="CHEBI:29034"/>
        <dbReference type="ChEBI" id="CHEBI:57540"/>
        <dbReference type="ChEBI" id="CHEBI:57945"/>
        <dbReference type="EC" id="1.6.2.2"/>
    </reaction>
</comment>
<comment type="subcellular location">
    <subcellularLocation>
        <location evidence="2">Mitochondrion outer membrane</location>
        <topology evidence="2">Single-pass membrane protein</topology>
    </subcellularLocation>
</comment>
<evidence type="ECO:0000256" key="1">
    <source>
        <dbReference type="ARBA" id="ARBA00001974"/>
    </source>
</evidence>
<keyword evidence="9 20" id="KW-1133">Transmembrane helix</keyword>
<feature type="binding site" evidence="18">
    <location>
        <position position="139"/>
    </location>
    <ligand>
        <name>FAD</name>
        <dbReference type="ChEBI" id="CHEBI:57692"/>
    </ligand>
</feature>
<keyword evidence="5 18" id="KW-0285">Flavoprotein</keyword>
<comment type="catalytic activity">
    <reaction evidence="17">
        <text>2 Fe(3+)-[Dph3] + NADH = 2 Fe(2+)-[Dph3] + NAD(+) + H(+)</text>
        <dbReference type="Rhea" id="RHEA:71231"/>
        <dbReference type="Rhea" id="RHEA-COMP:18002"/>
        <dbReference type="Rhea" id="RHEA-COMP:18003"/>
        <dbReference type="ChEBI" id="CHEBI:15378"/>
        <dbReference type="ChEBI" id="CHEBI:29033"/>
        <dbReference type="ChEBI" id="CHEBI:29034"/>
        <dbReference type="ChEBI" id="CHEBI:57540"/>
        <dbReference type="ChEBI" id="CHEBI:57945"/>
        <dbReference type="ChEBI" id="CHEBI:83228"/>
    </reaction>
    <physiologicalReaction direction="left-to-right" evidence="17">
        <dbReference type="Rhea" id="RHEA:71232"/>
    </physiologicalReaction>
</comment>
<feature type="binding site" evidence="18">
    <location>
        <position position="140"/>
    </location>
    <ligand>
        <name>FAD</name>
        <dbReference type="ChEBI" id="CHEBI:57692"/>
    </ligand>
</feature>
<dbReference type="FunFam" id="3.40.50.80:FF:000019">
    <property type="entry name" value="NADH-cytochrome b5 reductase"/>
    <property type="match status" value="1"/>
</dbReference>
<dbReference type="GO" id="GO:0005741">
    <property type="term" value="C:mitochondrial outer membrane"/>
    <property type="evidence" value="ECO:0007669"/>
    <property type="project" value="UniProtKB-SubCell"/>
</dbReference>
<reference evidence="22" key="1">
    <citation type="journal article" date="2020" name="Stud. Mycol.">
        <title>101 Dothideomycetes genomes: a test case for predicting lifestyles and emergence of pathogens.</title>
        <authorList>
            <person name="Haridas S."/>
            <person name="Albert R."/>
            <person name="Binder M."/>
            <person name="Bloem J."/>
            <person name="Labutti K."/>
            <person name="Salamov A."/>
            <person name="Andreopoulos B."/>
            <person name="Baker S."/>
            <person name="Barry K."/>
            <person name="Bills G."/>
            <person name="Bluhm B."/>
            <person name="Cannon C."/>
            <person name="Castanera R."/>
            <person name="Culley D."/>
            <person name="Daum C."/>
            <person name="Ezra D."/>
            <person name="Gonzalez J."/>
            <person name="Henrissat B."/>
            <person name="Kuo A."/>
            <person name="Liang C."/>
            <person name="Lipzen A."/>
            <person name="Lutzoni F."/>
            <person name="Magnuson J."/>
            <person name="Mondo S."/>
            <person name="Nolan M."/>
            <person name="Ohm R."/>
            <person name="Pangilinan J."/>
            <person name="Park H.-J."/>
            <person name="Ramirez L."/>
            <person name="Alfaro M."/>
            <person name="Sun H."/>
            <person name="Tritt A."/>
            <person name="Yoshinaga Y."/>
            <person name="Zwiers L.-H."/>
            <person name="Turgeon B."/>
            <person name="Goodwin S."/>
            <person name="Spatafora J."/>
            <person name="Crous P."/>
            <person name="Grigoriev I."/>
        </authorList>
    </citation>
    <scope>NUCLEOTIDE SEQUENCE</scope>
    <source>
        <strain evidence="22">CBS 115976</strain>
    </source>
</reference>
<evidence type="ECO:0000256" key="20">
    <source>
        <dbReference type="SAM" id="Phobius"/>
    </source>
</evidence>
<evidence type="ECO:0000313" key="22">
    <source>
        <dbReference type="EMBL" id="KAF2673948.1"/>
    </source>
</evidence>
<dbReference type="PROSITE" id="PS51384">
    <property type="entry name" value="FAD_FR"/>
    <property type="match status" value="1"/>
</dbReference>
<evidence type="ECO:0000256" key="5">
    <source>
        <dbReference type="ARBA" id="ARBA00022630"/>
    </source>
</evidence>
<dbReference type="GO" id="GO:0005783">
    <property type="term" value="C:endoplasmic reticulum"/>
    <property type="evidence" value="ECO:0007669"/>
    <property type="project" value="TreeGrafter"/>
</dbReference>
<dbReference type="InterPro" id="IPR039261">
    <property type="entry name" value="FNR_nucleotide-bd"/>
</dbReference>
<comment type="similarity">
    <text evidence="4 19">Belongs to the flavoprotein pyridine nucleotide cytochrome reductase family.</text>
</comment>
<dbReference type="Gene3D" id="2.40.30.10">
    <property type="entry name" value="Translation factors"/>
    <property type="match status" value="1"/>
</dbReference>
<keyword evidence="8 18" id="KW-0274">FAD</keyword>
<comment type="cofactor">
    <cofactor evidence="1 18 19">
        <name>FAD</name>
        <dbReference type="ChEBI" id="CHEBI:57692"/>
    </cofactor>
</comment>
<dbReference type="PRINTS" id="PR00371">
    <property type="entry name" value="FPNCR"/>
</dbReference>
<evidence type="ECO:0000259" key="21">
    <source>
        <dbReference type="PROSITE" id="PS51384"/>
    </source>
</evidence>
<feature type="binding site" evidence="18">
    <location>
        <position position="113"/>
    </location>
    <ligand>
        <name>FAD</name>
        <dbReference type="ChEBI" id="CHEBI:57692"/>
    </ligand>
</feature>
<dbReference type="SUPFAM" id="SSF63380">
    <property type="entry name" value="Riboflavin synthase domain-like"/>
    <property type="match status" value="1"/>
</dbReference>
<dbReference type="AlphaFoldDB" id="A0A6A6USA0"/>
<proteinExistence type="inferred from homology"/>
<comment type="subunit">
    <text evidence="15">Monomer. Component of the 2-(3-amino-3-carboxypropyl)histidine synthase complex composed of DPH1, DPH2, DPH3 and a NADH-dependent reductase, predominantly CBR1.</text>
</comment>
<evidence type="ECO:0000256" key="3">
    <source>
        <dbReference type="ARBA" id="ARBA00005156"/>
    </source>
</evidence>
<feature type="binding site" evidence="18">
    <location>
        <position position="115"/>
    </location>
    <ligand>
        <name>FAD</name>
        <dbReference type="ChEBI" id="CHEBI:57692"/>
    </ligand>
</feature>
<dbReference type="InterPro" id="IPR008333">
    <property type="entry name" value="Cbr1-like_FAD-bd_dom"/>
</dbReference>
<dbReference type="GO" id="GO:0090524">
    <property type="term" value="F:cytochrome-b5 reductase activity, acting on NADH"/>
    <property type="evidence" value="ECO:0007669"/>
    <property type="project" value="UniProtKB-EC"/>
</dbReference>
<evidence type="ECO:0000256" key="18">
    <source>
        <dbReference type="PIRSR" id="PIRSR601834-1"/>
    </source>
</evidence>
<comment type="function">
    <text evidence="14">NADH-dependent reductase for DPH3 and cytochrome b5. Required for the first step of diphthamide biosynthesis, a post-translational modification of histidine which occurs in elongation factor 2. DPH1 and DPH2 transfer a 3-amino-3-carboxypropyl (ACP) group from S-adenosyl-L-methionine (SAM) to a histidine residue, the reaction is assisted by a reduction system comprising DPH3 and a NADH-dependent reductase, predominantly CBR1. By reducing DPH3, also involved in the formation of the tRNA wobble base modification mcm5s 2U (5-methoxycarbonylmethyl-2-thiouridine), mediated by the elongator complex. The cytochrome b5/NADH cytochrome b5 reductase electron transfer system supports the catalytic activity of several sterol biosynthetic enzymes.</text>
</comment>
<evidence type="ECO:0000256" key="15">
    <source>
        <dbReference type="ARBA" id="ARBA00038836"/>
    </source>
</evidence>
<evidence type="ECO:0000256" key="2">
    <source>
        <dbReference type="ARBA" id="ARBA00004572"/>
    </source>
</evidence>
<evidence type="ECO:0000256" key="19">
    <source>
        <dbReference type="RuleBase" id="RU361226"/>
    </source>
</evidence>
<dbReference type="EMBL" id="MU004231">
    <property type="protein sequence ID" value="KAF2673948.1"/>
    <property type="molecule type" value="Genomic_DNA"/>
</dbReference>
<dbReference type="PRINTS" id="PR00406">
    <property type="entry name" value="CYTB5RDTASE"/>
</dbReference>
<keyword evidence="7" id="KW-1000">Mitochondrion outer membrane</keyword>
<protein>
    <recommendedName>
        <fullName evidence="19">NADH-cytochrome b5 reductase</fullName>
        <ecNumber evidence="19">1.6.2.2</ecNumber>
    </recommendedName>
</protein>
<dbReference type="EC" id="1.6.2.2" evidence="19"/>
<dbReference type="PANTHER" id="PTHR19370">
    <property type="entry name" value="NADH-CYTOCHROME B5 REDUCTASE"/>
    <property type="match status" value="1"/>
</dbReference>
<keyword evidence="11 19" id="KW-0520">NAD</keyword>
<evidence type="ECO:0000256" key="9">
    <source>
        <dbReference type="ARBA" id="ARBA00022989"/>
    </source>
</evidence>
<dbReference type="Gene3D" id="3.40.50.80">
    <property type="entry name" value="Nucleotide-binding domain of ferredoxin-NADP reductase (FNR) module"/>
    <property type="match status" value="1"/>
</dbReference>
<dbReference type="CDD" id="cd06183">
    <property type="entry name" value="cyt_b5_reduct_like"/>
    <property type="match status" value="1"/>
</dbReference>
<keyword evidence="10 19" id="KW-0560">Oxidoreductase</keyword>
<dbReference type="Pfam" id="PF00970">
    <property type="entry name" value="FAD_binding_6"/>
    <property type="match status" value="1"/>
</dbReference>
<evidence type="ECO:0000256" key="7">
    <source>
        <dbReference type="ARBA" id="ARBA00022787"/>
    </source>
</evidence>
<sequence>MSSSSLTSPGYVHGVYIPSALLIVGTYIMKSDWLPYAFGLALVLGGYKIFNNLERKILKPDKFQDFELKEKTILSHNTAIYRFALPRPTDVLGLPIGQHISLGAAIDGKDVLRSYTPISSDVNPGHFDLLIKSYPTGNISKHVAGLRVGQTMKVKGPKGAMVYTPNMVRRFGMIAGGTGITPMLQIIRAIVRGRALGDKTEVDLIFANVNPEDILLKEDLDSLVKEDPGFRIYYVLNNPPEGWTGGVGFVTAEMMKERFPAPASDVKILVCGPPPMVSAMKKALVSLDYEKARAVSKLEDQVFCF</sequence>
<comment type="pathway">
    <text evidence="3">Protein modification; peptidyl-diphthamide biosynthesis.</text>
</comment>
<feature type="binding site" evidence="18">
    <location>
        <position position="181"/>
    </location>
    <ligand>
        <name>FAD</name>
        <dbReference type="ChEBI" id="CHEBI:57692"/>
    </ligand>
</feature>
<dbReference type="SUPFAM" id="SSF52343">
    <property type="entry name" value="Ferredoxin reductase-like, C-terminal NADP-linked domain"/>
    <property type="match status" value="1"/>
</dbReference>
<evidence type="ECO:0000256" key="10">
    <source>
        <dbReference type="ARBA" id="ARBA00023002"/>
    </source>
</evidence>
<evidence type="ECO:0000256" key="17">
    <source>
        <dbReference type="ARBA" id="ARBA00049138"/>
    </source>
</evidence>
<evidence type="ECO:0000256" key="16">
    <source>
        <dbReference type="ARBA" id="ARBA00047682"/>
    </source>
</evidence>
<dbReference type="InterPro" id="IPR017927">
    <property type="entry name" value="FAD-bd_FR_type"/>
</dbReference>
<dbReference type="FunFam" id="2.40.30.10:FF:000032">
    <property type="entry name" value="NADH-cytochrome b5 reductase"/>
    <property type="match status" value="1"/>
</dbReference>
<evidence type="ECO:0000256" key="13">
    <source>
        <dbReference type="ARBA" id="ARBA00023136"/>
    </source>
</evidence>
<evidence type="ECO:0000256" key="6">
    <source>
        <dbReference type="ARBA" id="ARBA00022692"/>
    </source>
</evidence>
<dbReference type="InterPro" id="IPR001709">
    <property type="entry name" value="Flavoprot_Pyr_Nucl_cyt_Rdtase"/>
</dbReference>
<feature type="transmembrane region" description="Helical" evidence="20">
    <location>
        <begin position="33"/>
        <end position="50"/>
    </location>
</feature>
<feature type="binding site" evidence="18">
    <location>
        <position position="130"/>
    </location>
    <ligand>
        <name>FAD</name>
        <dbReference type="ChEBI" id="CHEBI:57692"/>
    </ligand>
</feature>
<evidence type="ECO:0000256" key="12">
    <source>
        <dbReference type="ARBA" id="ARBA00023128"/>
    </source>
</evidence>
<name>A0A6A6USA0_9PEZI</name>